<dbReference type="Proteomes" id="UP000218113">
    <property type="component" value="Unassembled WGS sequence"/>
</dbReference>
<protein>
    <submittedName>
        <fullName evidence="3">Capsular biosynthesis protein CpsI</fullName>
    </submittedName>
</protein>
<proteinExistence type="predicted"/>
<evidence type="ECO:0000259" key="2">
    <source>
        <dbReference type="Pfam" id="PF01370"/>
    </source>
</evidence>
<dbReference type="AlphaFoldDB" id="A0A2A4T496"/>
<dbReference type="SUPFAM" id="SSF51735">
    <property type="entry name" value="NAD(P)-binding Rossmann-fold domains"/>
    <property type="match status" value="1"/>
</dbReference>
<dbReference type="CDD" id="cd05253">
    <property type="entry name" value="UDP_GE_SDE_e"/>
    <property type="match status" value="1"/>
</dbReference>
<accession>A0A2A4T496</accession>
<gene>
    <name evidence="3" type="ORF">COB67_06690</name>
</gene>
<name>A0A2A4T496_9DELT</name>
<evidence type="ECO:0000313" key="3">
    <source>
        <dbReference type="EMBL" id="PCI28332.1"/>
    </source>
</evidence>
<dbReference type="InterPro" id="IPR001509">
    <property type="entry name" value="Epimerase_deHydtase"/>
</dbReference>
<dbReference type="Gene3D" id="3.40.50.720">
    <property type="entry name" value="NAD(P)-binding Rossmann-like Domain"/>
    <property type="match status" value="1"/>
</dbReference>
<reference evidence="4" key="1">
    <citation type="submission" date="2017-08" db="EMBL/GenBank/DDBJ databases">
        <title>A dynamic microbial community with high functional redundancy inhabits the cold, oxic subseafloor aquifer.</title>
        <authorList>
            <person name="Tully B.J."/>
            <person name="Wheat C.G."/>
            <person name="Glazer B.T."/>
            <person name="Huber J.A."/>
        </authorList>
    </citation>
    <scope>NUCLEOTIDE SEQUENCE [LARGE SCALE GENOMIC DNA]</scope>
</reference>
<feature type="domain" description="NAD-dependent epimerase/dehydratase" evidence="2">
    <location>
        <begin position="4"/>
        <end position="238"/>
    </location>
</feature>
<dbReference type="PANTHER" id="PTHR43574">
    <property type="entry name" value="EPIMERASE-RELATED"/>
    <property type="match status" value="1"/>
</dbReference>
<evidence type="ECO:0000256" key="1">
    <source>
        <dbReference type="ARBA" id="ARBA00023027"/>
    </source>
</evidence>
<sequence length="380" mass="43066">MMKILVTGCAGFIGYHVANRLLREGNQVYGLDNLNHYYDVRLKHARLEQLQNFEQFYFSPIDICDGQALSSLFEHSGFDRVIHLAAQAGVRYSLLNPQAYIESNVHGFLNILENCRQQKVQHLVYASSSSVYGACTQMPFSIHQNVDHPVSLYAATKKANELMAHSYSHLYQMPTTGLRFFTVYGPWGRPDMALFLFTKAIYSGKPIDVFNYGNMKRDFTYIDDIVDGILKITNKIASANLSWSGHNPDAGSSAAPYRIYNIGNQTPVALMDFIHHLEEALGKKANINYLPLQAGDVPETFADIEDIQRDVGFQPQTSIREGIKKFVEWYQSYYADEADMQATPPRVTGWAQPNYFHPPTKLSPCEKDNFTQFLIENSAI</sequence>
<organism evidence="3 4">
    <name type="scientific">SAR324 cluster bacterium</name>
    <dbReference type="NCBI Taxonomy" id="2024889"/>
    <lineage>
        <taxon>Bacteria</taxon>
        <taxon>Deltaproteobacteria</taxon>
        <taxon>SAR324 cluster</taxon>
    </lineage>
</organism>
<evidence type="ECO:0000313" key="4">
    <source>
        <dbReference type="Proteomes" id="UP000218113"/>
    </source>
</evidence>
<dbReference type="EMBL" id="NVSR01000036">
    <property type="protein sequence ID" value="PCI28332.1"/>
    <property type="molecule type" value="Genomic_DNA"/>
</dbReference>
<dbReference type="PRINTS" id="PR01713">
    <property type="entry name" value="NUCEPIMERASE"/>
</dbReference>
<dbReference type="Pfam" id="PF01370">
    <property type="entry name" value="Epimerase"/>
    <property type="match status" value="1"/>
</dbReference>
<comment type="caution">
    <text evidence="3">The sequence shown here is derived from an EMBL/GenBank/DDBJ whole genome shotgun (WGS) entry which is preliminary data.</text>
</comment>
<dbReference type="InterPro" id="IPR036291">
    <property type="entry name" value="NAD(P)-bd_dom_sf"/>
</dbReference>
<keyword evidence="1" id="KW-0520">NAD</keyword>